<reference evidence="1 2" key="2">
    <citation type="journal article" date="2016" name="Int. J. Syst. Evol. Microbiol.">
        <title>Lutibacter profundi sp. nov., isolated from a deep-sea hydrothermal system on the Arctic Mid-Ocean Ridge and emended description of the genus Lutibacter.</title>
        <authorList>
            <person name="Le Moine Bauer S."/>
            <person name="Roalkvam I."/>
            <person name="Steen I.H."/>
            <person name="Dahle H."/>
        </authorList>
    </citation>
    <scope>NUCLEOTIDE SEQUENCE [LARGE SCALE GENOMIC DNA]</scope>
    <source>
        <strain evidence="1 2">LP1</strain>
    </source>
</reference>
<organism evidence="1 2">
    <name type="scientific">Lutibacter profundi</name>
    <dbReference type="NCBI Taxonomy" id="1622118"/>
    <lineage>
        <taxon>Bacteria</taxon>
        <taxon>Pseudomonadati</taxon>
        <taxon>Bacteroidota</taxon>
        <taxon>Flavobacteriia</taxon>
        <taxon>Flavobacteriales</taxon>
        <taxon>Flavobacteriaceae</taxon>
        <taxon>Lutibacter</taxon>
    </lineage>
</organism>
<dbReference type="PROSITE" id="PS51257">
    <property type="entry name" value="PROKAR_LIPOPROTEIN"/>
    <property type="match status" value="1"/>
</dbReference>
<name>A0A0X8G6T1_9FLAO</name>
<evidence type="ECO:0000313" key="2">
    <source>
        <dbReference type="Proteomes" id="UP000059672"/>
    </source>
</evidence>
<sequence>MKSILPIIIILFISCKPTQKTYQVNEPIIVSAENCPNNGVCFLELIPNKSLIFMEDEFGNLYPVISEGEKTILKYTYKKNPVSKTQDSNYTEIVYAELDKTISELSLNNKNLQTIKLHFGRLCYCKGETGYYPIKNGIFKIVKIDRKTMKINFEFTINKVPQIISKINETIYLKSNGTN</sequence>
<dbReference type="STRING" id="1622118.Lupro_07655"/>
<gene>
    <name evidence="1" type="ORF">Lupro_07655</name>
</gene>
<protein>
    <submittedName>
        <fullName evidence="1">Uncharacterized protein</fullName>
    </submittedName>
</protein>
<dbReference type="AlphaFoldDB" id="A0A0X8G6T1"/>
<keyword evidence="2" id="KW-1185">Reference proteome</keyword>
<dbReference type="OrthoDB" id="1447646at2"/>
<evidence type="ECO:0000313" key="1">
    <source>
        <dbReference type="EMBL" id="AMC11132.1"/>
    </source>
</evidence>
<accession>A0A0X8G6T1</accession>
<dbReference type="RefSeq" id="WP_068208240.1">
    <property type="nucleotide sequence ID" value="NZ_CP013355.1"/>
</dbReference>
<dbReference type="KEGG" id="lut:Lupro_07655"/>
<reference evidence="2" key="1">
    <citation type="submission" date="2015-12" db="EMBL/GenBank/DDBJ databases">
        <title>Complete genome sequence of Lutibacter profundus strain LP1.</title>
        <authorList>
            <person name="Wissuwa J."/>
            <person name="Le Moine Bauer S."/>
            <person name="Stokke R."/>
            <person name="Dahle H."/>
            <person name="Steen I.H."/>
        </authorList>
    </citation>
    <scope>NUCLEOTIDE SEQUENCE [LARGE SCALE GENOMIC DNA]</scope>
    <source>
        <strain evidence="2">LP1</strain>
    </source>
</reference>
<proteinExistence type="predicted"/>
<dbReference type="EMBL" id="CP013355">
    <property type="protein sequence ID" value="AMC11132.1"/>
    <property type="molecule type" value="Genomic_DNA"/>
</dbReference>
<dbReference type="Proteomes" id="UP000059672">
    <property type="component" value="Chromosome"/>
</dbReference>